<evidence type="ECO:0000256" key="2">
    <source>
        <dbReference type="ARBA" id="ARBA00022692"/>
    </source>
</evidence>
<keyword evidence="2 6" id="KW-0812">Transmembrane</keyword>
<dbReference type="Pfam" id="PF03547">
    <property type="entry name" value="Mem_trans"/>
    <property type="match status" value="1"/>
</dbReference>
<sequence>MVNYLQLGLITFVTVGKVLLCCIAGMVISKFFLERKKSEKGLSYISVQVFLPCLLFANLCQSVTWESVTLYYWAPVIALIPVCLGAIMSFLAKNLVPQQYRALLILGSSFQNGLTFPISLVVNLKGIEWFGAEEVVNAQSFLFLYNIICSIGLWAIGEPVIKYYKGKEVAEERRLAMARTLEERTTALGDASDRHLQDSFTYPYEAATCAPEADGAALKDIVGEVDAETIDSSLDGVDAAQGRPANKRTASTVEQMRWYKPAQEHDAPIRARVSSDGDGTGAAEVGRLQRWGKTVGGAFKSPPVYASLVALCISLTPPLRWLAESFCGQILVGGLSLVGGGAIPGPAAGAGPHRHSSARGAAAEPGPRPPRTAGARQRGGCGWGRRRRADTSDRRRPHPPGGAAAGDLHVAGGGHPPRLRPGHLLLSHPRATRRGGCCRRTAASC</sequence>
<keyword evidence="4 6" id="KW-0472">Membrane</keyword>
<reference evidence="7 8" key="1">
    <citation type="journal article" date="2013" name="PLoS ONE">
        <title>Predicting the Proteins of Angomonas deanei, Strigomonas culicis and Their Respective Endosymbionts Reveals New Aspects of the Trypanosomatidae Family.</title>
        <authorList>
            <person name="Motta M.C."/>
            <person name="Martins A.C."/>
            <person name="de Souza S.S."/>
            <person name="Catta-Preta C.M."/>
            <person name="Silva R."/>
            <person name="Klein C.C."/>
            <person name="de Almeida L.G."/>
            <person name="de Lima Cunha O."/>
            <person name="Ciapina L.P."/>
            <person name="Brocchi M."/>
            <person name="Colabardini A.C."/>
            <person name="de Araujo Lima B."/>
            <person name="Machado C.R."/>
            <person name="de Almeida Soares C.M."/>
            <person name="Probst C.M."/>
            <person name="de Menezes C.B."/>
            <person name="Thompson C.E."/>
            <person name="Bartholomeu D.C."/>
            <person name="Gradia D.F."/>
            <person name="Pavoni D.P."/>
            <person name="Grisard E.C."/>
            <person name="Fantinatti-Garboggini F."/>
            <person name="Marchini F.K."/>
            <person name="Rodrigues-Luiz G.F."/>
            <person name="Wagner G."/>
            <person name="Goldman G.H."/>
            <person name="Fietto J.L."/>
            <person name="Elias M.C."/>
            <person name="Goldman M.H."/>
            <person name="Sagot M.F."/>
            <person name="Pereira M."/>
            <person name="Stoco P.H."/>
            <person name="de Mendonca-Neto R.P."/>
            <person name="Teixeira S.M."/>
            <person name="Maciel T.E."/>
            <person name="de Oliveira Mendes T.A."/>
            <person name="Urmenyi T.P."/>
            <person name="de Souza W."/>
            <person name="Schenkman S."/>
            <person name="de Vasconcelos A.T."/>
        </authorList>
    </citation>
    <scope>NUCLEOTIDE SEQUENCE [LARGE SCALE GENOMIC DNA]</scope>
</reference>
<feature type="compositionally biased region" description="Low complexity" evidence="5">
    <location>
        <begin position="358"/>
        <end position="376"/>
    </location>
</feature>
<dbReference type="PANTHER" id="PTHR31419:SF1">
    <property type="entry name" value="PROTEIN PIN-LIKES 6"/>
    <property type="match status" value="1"/>
</dbReference>
<dbReference type="InterPro" id="IPR004776">
    <property type="entry name" value="Mem_transp_PIN-like"/>
</dbReference>
<keyword evidence="8" id="KW-1185">Reference proteome</keyword>
<dbReference type="InterPro" id="IPR039305">
    <property type="entry name" value="PILS2/6"/>
</dbReference>
<evidence type="ECO:0000313" key="8">
    <source>
        <dbReference type="Proteomes" id="UP000015354"/>
    </source>
</evidence>
<protein>
    <submittedName>
        <fullName evidence="7">Transporter</fullName>
    </submittedName>
</protein>
<feature type="transmembrane region" description="Helical" evidence="6">
    <location>
        <begin position="6"/>
        <end position="29"/>
    </location>
</feature>
<feature type="region of interest" description="Disordered" evidence="5">
    <location>
        <begin position="346"/>
        <end position="420"/>
    </location>
</feature>
<dbReference type="AlphaFoldDB" id="S9UXB5"/>
<feature type="transmembrane region" description="Helical" evidence="6">
    <location>
        <begin position="41"/>
        <end position="64"/>
    </location>
</feature>
<name>S9UXB5_9TRYP</name>
<gene>
    <name evidence="7" type="ORF">STCU_09600</name>
</gene>
<dbReference type="PANTHER" id="PTHR31419">
    <property type="entry name" value="PROTEIN PIN-LIKES 2"/>
    <property type="match status" value="1"/>
</dbReference>
<evidence type="ECO:0000313" key="7">
    <source>
        <dbReference type="EMBL" id="EPY19136.1"/>
    </source>
</evidence>
<evidence type="ECO:0000256" key="6">
    <source>
        <dbReference type="SAM" id="Phobius"/>
    </source>
</evidence>
<feature type="transmembrane region" description="Helical" evidence="6">
    <location>
        <begin position="103"/>
        <end position="122"/>
    </location>
</feature>
<evidence type="ECO:0000256" key="4">
    <source>
        <dbReference type="ARBA" id="ARBA00023136"/>
    </source>
</evidence>
<keyword evidence="3 6" id="KW-1133">Transmembrane helix</keyword>
<dbReference type="EMBL" id="ATMH01009600">
    <property type="protein sequence ID" value="EPY19136.1"/>
    <property type="molecule type" value="Genomic_DNA"/>
</dbReference>
<evidence type="ECO:0000256" key="5">
    <source>
        <dbReference type="SAM" id="MobiDB-lite"/>
    </source>
</evidence>
<feature type="transmembrane region" description="Helical" evidence="6">
    <location>
        <begin position="142"/>
        <end position="164"/>
    </location>
</feature>
<dbReference type="GO" id="GO:0016020">
    <property type="term" value="C:membrane"/>
    <property type="evidence" value="ECO:0007669"/>
    <property type="project" value="UniProtKB-SubCell"/>
</dbReference>
<organism evidence="7 8">
    <name type="scientific">Strigomonas culicis</name>
    <dbReference type="NCBI Taxonomy" id="28005"/>
    <lineage>
        <taxon>Eukaryota</taxon>
        <taxon>Discoba</taxon>
        <taxon>Euglenozoa</taxon>
        <taxon>Kinetoplastea</taxon>
        <taxon>Metakinetoplastina</taxon>
        <taxon>Trypanosomatida</taxon>
        <taxon>Trypanosomatidae</taxon>
        <taxon>Strigomonadinae</taxon>
        <taxon>Strigomonas</taxon>
    </lineage>
</organism>
<dbReference type="GO" id="GO:0055085">
    <property type="term" value="P:transmembrane transport"/>
    <property type="evidence" value="ECO:0007669"/>
    <property type="project" value="InterPro"/>
</dbReference>
<comment type="caution">
    <text evidence="7">The sequence shown here is derived from an EMBL/GenBank/DDBJ whole genome shotgun (WGS) entry which is preliminary data.</text>
</comment>
<evidence type="ECO:0000256" key="3">
    <source>
        <dbReference type="ARBA" id="ARBA00022989"/>
    </source>
</evidence>
<dbReference type="OrthoDB" id="191139at2759"/>
<comment type="subcellular location">
    <subcellularLocation>
        <location evidence="1">Membrane</location>
        <topology evidence="1">Multi-pass membrane protein</topology>
    </subcellularLocation>
</comment>
<evidence type="ECO:0000256" key="1">
    <source>
        <dbReference type="ARBA" id="ARBA00004141"/>
    </source>
</evidence>
<accession>S9UXB5</accession>
<proteinExistence type="predicted"/>
<dbReference type="Proteomes" id="UP000015354">
    <property type="component" value="Unassembled WGS sequence"/>
</dbReference>
<feature type="transmembrane region" description="Helical" evidence="6">
    <location>
        <begin position="70"/>
        <end position="91"/>
    </location>
</feature>